<evidence type="ECO:0000313" key="1">
    <source>
        <dbReference type="EMBL" id="GAH07081.1"/>
    </source>
</evidence>
<organism evidence="1">
    <name type="scientific">marine sediment metagenome</name>
    <dbReference type="NCBI Taxonomy" id="412755"/>
    <lineage>
        <taxon>unclassified sequences</taxon>
        <taxon>metagenomes</taxon>
        <taxon>ecological metagenomes</taxon>
    </lineage>
</organism>
<proteinExistence type="predicted"/>
<dbReference type="EMBL" id="BART01037376">
    <property type="protein sequence ID" value="GAH07081.1"/>
    <property type="molecule type" value="Genomic_DNA"/>
</dbReference>
<gene>
    <name evidence="1" type="ORF">S01H4_62567</name>
</gene>
<dbReference type="AlphaFoldDB" id="X1CFK6"/>
<feature type="non-terminal residue" evidence="1">
    <location>
        <position position="1"/>
    </location>
</feature>
<comment type="caution">
    <text evidence="1">The sequence shown here is derived from an EMBL/GenBank/DDBJ whole genome shotgun (WGS) entry which is preliminary data.</text>
</comment>
<sequence>LCAKTPGSPRFARGECKLLCFLHTYENPYLTSAYASIISDLGKHSETENHIAIGLGAMMLFAGHLATPEKMREFINGFN</sequence>
<accession>X1CFK6</accession>
<reference evidence="1" key="1">
    <citation type="journal article" date="2014" name="Front. Microbiol.">
        <title>High frequency of phylogenetically diverse reductive dehalogenase-homologous genes in deep subseafloor sedimentary metagenomes.</title>
        <authorList>
            <person name="Kawai M."/>
            <person name="Futagami T."/>
            <person name="Toyoda A."/>
            <person name="Takaki Y."/>
            <person name="Nishi S."/>
            <person name="Hori S."/>
            <person name="Arai W."/>
            <person name="Tsubouchi T."/>
            <person name="Morono Y."/>
            <person name="Uchiyama I."/>
            <person name="Ito T."/>
            <person name="Fujiyama A."/>
            <person name="Inagaki F."/>
            <person name="Takami H."/>
        </authorList>
    </citation>
    <scope>NUCLEOTIDE SEQUENCE</scope>
    <source>
        <strain evidence="1">Expedition CK06-06</strain>
    </source>
</reference>
<name>X1CFK6_9ZZZZ</name>
<protein>
    <submittedName>
        <fullName evidence="1">Uncharacterized protein</fullName>
    </submittedName>
</protein>